<dbReference type="Pfam" id="PF25990">
    <property type="entry name" value="Beta-barrel_YknX"/>
    <property type="match status" value="1"/>
</dbReference>
<keyword evidence="5" id="KW-1133">Transmembrane helix</keyword>
<feature type="coiled-coil region" evidence="3">
    <location>
        <begin position="218"/>
        <end position="245"/>
    </location>
</feature>
<dbReference type="Proteomes" id="UP000327030">
    <property type="component" value="Chromosome 1"/>
</dbReference>
<evidence type="ECO:0000256" key="4">
    <source>
        <dbReference type="SAM" id="MobiDB-lite"/>
    </source>
</evidence>
<feature type="compositionally biased region" description="Polar residues" evidence="4">
    <location>
        <begin position="464"/>
        <end position="473"/>
    </location>
</feature>
<dbReference type="SUPFAM" id="SSF111369">
    <property type="entry name" value="HlyD-like secretion proteins"/>
    <property type="match status" value="1"/>
</dbReference>
<dbReference type="PANTHER" id="PTHR32347:SF14">
    <property type="entry name" value="EFFLUX SYSTEM COMPONENT YKNX-RELATED"/>
    <property type="match status" value="1"/>
</dbReference>
<feature type="region of interest" description="Disordered" evidence="4">
    <location>
        <begin position="347"/>
        <end position="374"/>
    </location>
</feature>
<keyword evidence="5" id="KW-0812">Transmembrane</keyword>
<organism evidence="7 8">
    <name type="scientific">Pseudobutyrivibrio xylanivorans</name>
    <dbReference type="NCBI Taxonomy" id="185007"/>
    <lineage>
        <taxon>Bacteria</taxon>
        <taxon>Bacillati</taxon>
        <taxon>Bacillota</taxon>
        <taxon>Clostridia</taxon>
        <taxon>Lachnospirales</taxon>
        <taxon>Lachnospiraceae</taxon>
        <taxon>Pseudobutyrivibrio</taxon>
    </lineage>
</organism>
<feature type="compositionally biased region" description="Gly residues" evidence="4">
    <location>
        <begin position="475"/>
        <end position="508"/>
    </location>
</feature>
<evidence type="ECO:0000259" key="6">
    <source>
        <dbReference type="Pfam" id="PF25990"/>
    </source>
</evidence>
<dbReference type="GO" id="GO:0030313">
    <property type="term" value="C:cell envelope"/>
    <property type="evidence" value="ECO:0007669"/>
    <property type="project" value="UniProtKB-SubCell"/>
</dbReference>
<protein>
    <submittedName>
        <fullName evidence="7">HlyD family efflux transporter periplasmic adaptor subunit</fullName>
    </submittedName>
</protein>
<dbReference type="KEGG" id="pxv:FXF36_06605"/>
<feature type="domain" description="YknX-like beta-barrel" evidence="6">
    <location>
        <begin position="304"/>
        <end position="395"/>
    </location>
</feature>
<evidence type="ECO:0000313" key="7">
    <source>
        <dbReference type="EMBL" id="QFJ54545.1"/>
    </source>
</evidence>
<dbReference type="PANTHER" id="PTHR32347">
    <property type="entry name" value="EFFLUX SYSTEM COMPONENT YKNX-RELATED"/>
    <property type="match status" value="1"/>
</dbReference>
<dbReference type="RefSeq" id="WP_151623032.1">
    <property type="nucleotide sequence ID" value="NZ_CP043028.1"/>
</dbReference>
<keyword evidence="2 3" id="KW-0175">Coiled coil</keyword>
<proteinExistence type="predicted"/>
<dbReference type="OrthoDB" id="1653022at2"/>
<feature type="coiled-coil region" evidence="3">
    <location>
        <begin position="143"/>
        <end position="177"/>
    </location>
</feature>
<dbReference type="Gene3D" id="2.40.50.100">
    <property type="match status" value="1"/>
</dbReference>
<evidence type="ECO:0000313" key="8">
    <source>
        <dbReference type="Proteomes" id="UP000327030"/>
    </source>
</evidence>
<evidence type="ECO:0000256" key="5">
    <source>
        <dbReference type="SAM" id="Phobius"/>
    </source>
</evidence>
<sequence>MSNDRSKEQKKPGKIKWFFKAIGRFIKGHTLLCFVLIALIAAGAFFGRGYLMKKKMADTQEAVGTLTTDVQVMDLQSSVSVTGTLQAGQSQSVSSTVATGTKVATVNYEVGDYVEAGAVVVEFDSDDYNTKLAQLNAKYKISDKKAAKSISDYEKQIEEYNEKITELQEKLDKYEIYYLDVKDAYDNYQKYPYSDEKQRYEEQSQVIQSLYGFTMKDYESWQDEIEDYKDKIEEAQYNIELAELQQEYDSSYTKAEEYDKITESQSGTQVVAPFSGYITAINVSEGNNYTQGNTVFTISNTDSFVVKATVDEYDIASIKEGLSAVVKFDATDDDEFTGTVTYVAVTSDSTTSSSSSGNSNNAGGTSNSSSSSASYEVKITLDGTDDRLRVGMTAKASVILESVENALAVPYDCVETDSDGNSYVTVVGDNDEETKVTVELGLESDYYVQIISSEISEGTKLKATASSGTSNDGQMPGGGSLLNLGGGGGAPGGGSSGGGAPGGGPGGF</sequence>
<evidence type="ECO:0000256" key="2">
    <source>
        <dbReference type="ARBA" id="ARBA00023054"/>
    </source>
</evidence>
<dbReference type="AlphaFoldDB" id="A0A5P6VPE0"/>
<keyword evidence="5" id="KW-0472">Membrane</keyword>
<reference evidence="8" key="1">
    <citation type="submission" date="2019-08" db="EMBL/GenBank/DDBJ databases">
        <title>Complete Genome Sequence of the Polysaccharide-Degrading Rumen Bacterium Pseudobutyrivibrio xylanivorans MA3014.</title>
        <authorList>
            <person name="Palevich N."/>
            <person name="Maclean P.H."/>
            <person name="Kelly W.J."/>
            <person name="Leahy S.C."/>
            <person name="Rakonjac J."/>
            <person name="Attwood G.T."/>
        </authorList>
    </citation>
    <scope>NUCLEOTIDE SEQUENCE [LARGE SCALE GENOMIC DNA]</scope>
    <source>
        <strain evidence="8">MA3014</strain>
    </source>
</reference>
<accession>A0A5P6VPE0</accession>
<dbReference type="Gene3D" id="2.40.30.170">
    <property type="match status" value="1"/>
</dbReference>
<gene>
    <name evidence="7" type="ORF">FXF36_06605</name>
</gene>
<evidence type="ECO:0000256" key="3">
    <source>
        <dbReference type="SAM" id="Coils"/>
    </source>
</evidence>
<feature type="transmembrane region" description="Helical" evidence="5">
    <location>
        <begin position="21"/>
        <end position="46"/>
    </location>
</feature>
<evidence type="ECO:0000256" key="1">
    <source>
        <dbReference type="ARBA" id="ARBA00004196"/>
    </source>
</evidence>
<name>A0A5P6VPE0_PSEXY</name>
<dbReference type="InterPro" id="IPR058636">
    <property type="entry name" value="Beta-barrel_YknX"/>
</dbReference>
<dbReference type="EMBL" id="CP043028">
    <property type="protein sequence ID" value="QFJ54545.1"/>
    <property type="molecule type" value="Genomic_DNA"/>
</dbReference>
<feature type="region of interest" description="Disordered" evidence="4">
    <location>
        <begin position="459"/>
        <end position="508"/>
    </location>
</feature>
<dbReference type="InterPro" id="IPR050465">
    <property type="entry name" value="UPF0194_transport"/>
</dbReference>
<comment type="subcellular location">
    <subcellularLocation>
        <location evidence="1">Cell envelope</location>
    </subcellularLocation>
</comment>